<evidence type="ECO:0000256" key="1">
    <source>
        <dbReference type="SAM" id="Phobius"/>
    </source>
</evidence>
<name>A0A4P2QY96_SORCE</name>
<proteinExistence type="predicted"/>
<organism evidence="2 3">
    <name type="scientific">Sorangium cellulosum</name>
    <name type="common">Polyangium cellulosum</name>
    <dbReference type="NCBI Taxonomy" id="56"/>
    <lineage>
        <taxon>Bacteria</taxon>
        <taxon>Pseudomonadati</taxon>
        <taxon>Myxococcota</taxon>
        <taxon>Polyangia</taxon>
        <taxon>Polyangiales</taxon>
        <taxon>Polyangiaceae</taxon>
        <taxon>Sorangium</taxon>
    </lineage>
</organism>
<dbReference type="EMBL" id="CP012672">
    <property type="protein sequence ID" value="AUX35550.1"/>
    <property type="molecule type" value="Genomic_DNA"/>
</dbReference>
<feature type="transmembrane region" description="Helical" evidence="1">
    <location>
        <begin position="6"/>
        <end position="27"/>
    </location>
</feature>
<keyword evidence="1" id="KW-0472">Membrane</keyword>
<keyword evidence="1" id="KW-1133">Transmembrane helix</keyword>
<reference evidence="2 3" key="1">
    <citation type="submission" date="2015-09" db="EMBL/GenBank/DDBJ databases">
        <title>Sorangium comparison.</title>
        <authorList>
            <person name="Zaburannyi N."/>
            <person name="Bunk B."/>
            <person name="Overmann J."/>
            <person name="Mueller R."/>
        </authorList>
    </citation>
    <scope>NUCLEOTIDE SEQUENCE [LARGE SCALE GENOMIC DNA]</scope>
    <source>
        <strain evidence="2 3">So ce836</strain>
    </source>
</reference>
<gene>
    <name evidence="2" type="ORF">SOCE836_077440</name>
</gene>
<evidence type="ECO:0000313" key="2">
    <source>
        <dbReference type="EMBL" id="AUX35550.1"/>
    </source>
</evidence>
<protein>
    <submittedName>
        <fullName evidence="2">Uncharacterized protein</fullName>
    </submittedName>
</protein>
<dbReference type="AlphaFoldDB" id="A0A4P2QY96"/>
<dbReference type="Proteomes" id="UP000295497">
    <property type="component" value="Chromosome"/>
</dbReference>
<accession>A0A4P2QY96</accession>
<sequence length="202" mass="21663">MSTYELLQWLGLGAGALVLVAIVAGAIKLSRATDAVWPNCATRYGLTFDQQNEGSALTSQRRVKSLTGVVQNVPLRVMSTWSMVGNTRTTSTAFYARSLYPAPHRFSLQITRGAGGPQHHLVPTGDPNFDRMISLRSDSPALSRALMNSAVQAALLKLPMNQIGLSYDNGELCLSYGGQPLKPAELEAPIDALVALGHSRLA</sequence>
<keyword evidence="1" id="KW-0812">Transmembrane</keyword>
<evidence type="ECO:0000313" key="3">
    <source>
        <dbReference type="Proteomes" id="UP000295497"/>
    </source>
</evidence>
<dbReference type="RefSeq" id="WP_129578545.1">
    <property type="nucleotide sequence ID" value="NZ_CP012672.1"/>
</dbReference>